<reference evidence="7 8" key="1">
    <citation type="submission" date="2019-09" db="EMBL/GenBank/DDBJ databases">
        <authorList>
            <person name="Chandra G."/>
            <person name="Truman W A."/>
        </authorList>
    </citation>
    <scope>NUCLEOTIDE SEQUENCE [LARGE SCALE GENOMIC DNA]</scope>
    <source>
        <strain evidence="7">PS943</strain>
    </source>
</reference>
<feature type="domain" description="Colicin E3-like ribonuclease" evidence="6">
    <location>
        <begin position="363"/>
        <end position="439"/>
    </location>
</feature>
<evidence type="ECO:0000256" key="4">
    <source>
        <dbReference type="SAM" id="MobiDB-lite"/>
    </source>
</evidence>
<dbReference type="Proteomes" id="UP000325645">
    <property type="component" value="Unassembled WGS sequence"/>
</dbReference>
<evidence type="ECO:0000259" key="5">
    <source>
        <dbReference type="Pfam" id="PF06958"/>
    </source>
</evidence>
<evidence type="ECO:0000256" key="3">
    <source>
        <dbReference type="ARBA" id="ARBA00023048"/>
    </source>
</evidence>
<protein>
    <recommendedName>
        <fullName evidence="9">Toxin</fullName>
    </recommendedName>
</protein>
<dbReference type="GO" id="GO:0016788">
    <property type="term" value="F:hydrolase activity, acting on ester bonds"/>
    <property type="evidence" value="ECO:0007669"/>
    <property type="project" value="InterPro"/>
</dbReference>
<dbReference type="SUPFAM" id="SSF63840">
    <property type="entry name" value="Ribonuclease domain of colicin E3"/>
    <property type="match status" value="1"/>
</dbReference>
<feature type="domain" description="Pyosin/cloacin translocation" evidence="5">
    <location>
        <begin position="218"/>
        <end position="348"/>
    </location>
</feature>
<name>A0A5E7WHR7_PSEFL</name>
<dbReference type="InterPro" id="IPR036725">
    <property type="entry name" value="ColE3_ribonuclease_sf"/>
</dbReference>
<dbReference type="Gene3D" id="3.10.380.10">
    <property type="entry name" value="Colicin E3-like ribonuclease domain"/>
    <property type="match status" value="1"/>
</dbReference>
<accession>A0A5E7WHR7</accession>
<proteinExistence type="predicted"/>
<evidence type="ECO:0008006" key="9">
    <source>
        <dbReference type="Google" id="ProtNLM"/>
    </source>
</evidence>
<dbReference type="SUPFAM" id="SSF69369">
    <property type="entry name" value="Cloacin translocation domain"/>
    <property type="match status" value="1"/>
</dbReference>
<keyword evidence="2" id="KW-0044">Antibiotic</keyword>
<dbReference type="GO" id="GO:0042742">
    <property type="term" value="P:defense response to bacterium"/>
    <property type="evidence" value="ECO:0007669"/>
    <property type="project" value="UniProtKB-KW"/>
</dbReference>
<dbReference type="GO" id="GO:0003723">
    <property type="term" value="F:RNA binding"/>
    <property type="evidence" value="ECO:0007669"/>
    <property type="project" value="InterPro"/>
</dbReference>
<dbReference type="GO" id="GO:0043022">
    <property type="term" value="F:ribosome binding"/>
    <property type="evidence" value="ECO:0007669"/>
    <property type="project" value="InterPro"/>
</dbReference>
<sequence>MAIRTCPTANVGALPVMSRCPSLTLELERTLMARNKDIPRVQNPPSGDGHHITSRYMTATELAERDARQKSYDDMLARQQAYEDRFISKPQQQNRPCTMGCVFTKSCNLPDGVINHDNAAGFVPVEKLADYGKFSLLGGRERDAAGNIPLKKISGSTLPAALGTLLLGGASPAGTGTAATGAAGGAGIVTASVVTGALVGMVALLWPSSLGDSSLYTDKQLKSLKQGRTRLRLHVEQQADGTLKGYGYNTQKRRDWEMIPVVQFVAQGSQQVADFDDGVTLIWTPDVDPSSTSGIPPLESAPQAPQILIYPPTEQADNIIVNPIYPPEYKDFILVFPADSGVQPLYIVVSRPAGNGDIKYHRPPRALPAFPDALPVKSKTSVQGGGGKRSRWKDRKGRIYEWDSKTGALEIYDKQGKHLGEFNHETGEQIDPAKPGRTTEK</sequence>
<dbReference type="GO" id="GO:0031640">
    <property type="term" value="P:killing of cells of another organism"/>
    <property type="evidence" value="ECO:0007669"/>
    <property type="project" value="UniProtKB-KW"/>
</dbReference>
<dbReference type="AlphaFoldDB" id="A0A5E7WHR7"/>
<evidence type="ECO:0000259" key="6">
    <source>
        <dbReference type="Pfam" id="PF09000"/>
    </source>
</evidence>
<dbReference type="EMBL" id="CABVJH010000006">
    <property type="protein sequence ID" value="VVQ33985.1"/>
    <property type="molecule type" value="Genomic_DNA"/>
</dbReference>
<gene>
    <name evidence="7" type="ORF">PS943_03594</name>
</gene>
<keyword evidence="1" id="KW-0929">Antimicrobial</keyword>
<dbReference type="InterPro" id="IPR036302">
    <property type="entry name" value="Pyosin/cloacin_T_dom_sf"/>
</dbReference>
<dbReference type="InterPro" id="IPR016128">
    <property type="entry name" value="Pyosin/cloacin_T_dom"/>
</dbReference>
<dbReference type="Pfam" id="PF06958">
    <property type="entry name" value="Pyocin_S"/>
    <property type="match status" value="1"/>
</dbReference>
<dbReference type="InterPro" id="IPR009105">
    <property type="entry name" value="Colicin_E3_ribonuclease"/>
</dbReference>
<dbReference type="Pfam" id="PF09000">
    <property type="entry name" value="Cytotoxic"/>
    <property type="match status" value="1"/>
</dbReference>
<evidence type="ECO:0000313" key="8">
    <source>
        <dbReference type="Proteomes" id="UP000325645"/>
    </source>
</evidence>
<evidence type="ECO:0000256" key="1">
    <source>
        <dbReference type="ARBA" id="ARBA00022529"/>
    </source>
</evidence>
<evidence type="ECO:0000256" key="2">
    <source>
        <dbReference type="ARBA" id="ARBA00023022"/>
    </source>
</evidence>
<organism evidence="7 8">
    <name type="scientific">Pseudomonas fluorescens</name>
    <dbReference type="NCBI Taxonomy" id="294"/>
    <lineage>
        <taxon>Bacteria</taxon>
        <taxon>Pseudomonadati</taxon>
        <taxon>Pseudomonadota</taxon>
        <taxon>Gammaproteobacteria</taxon>
        <taxon>Pseudomonadales</taxon>
        <taxon>Pseudomonadaceae</taxon>
        <taxon>Pseudomonas</taxon>
    </lineage>
</organism>
<feature type="region of interest" description="Disordered" evidence="4">
    <location>
        <begin position="420"/>
        <end position="441"/>
    </location>
</feature>
<keyword evidence="3" id="KW-0078">Bacteriocin</keyword>
<feature type="region of interest" description="Disordered" evidence="4">
    <location>
        <begin position="369"/>
        <end position="394"/>
    </location>
</feature>
<evidence type="ECO:0000313" key="7">
    <source>
        <dbReference type="EMBL" id="VVQ33985.1"/>
    </source>
</evidence>